<reference evidence="1 2" key="1">
    <citation type="submission" date="2022-03" db="EMBL/GenBank/DDBJ databases">
        <authorList>
            <person name="Koch H."/>
        </authorList>
    </citation>
    <scope>NUCLEOTIDE SEQUENCE [LARGE SCALE GENOMIC DNA]</scope>
    <source>
        <strain evidence="1 2">G1</strain>
    </source>
</reference>
<name>A0ABN8HCY4_9BACT</name>
<organism evidence="1 2">
    <name type="scientific">Trichlorobacter ammonificans</name>
    <dbReference type="NCBI Taxonomy" id="2916410"/>
    <lineage>
        <taxon>Bacteria</taxon>
        <taxon>Pseudomonadati</taxon>
        <taxon>Thermodesulfobacteriota</taxon>
        <taxon>Desulfuromonadia</taxon>
        <taxon>Geobacterales</taxon>
        <taxon>Geobacteraceae</taxon>
        <taxon>Trichlorobacter</taxon>
    </lineage>
</organism>
<dbReference type="Pfam" id="PF11225">
    <property type="entry name" value="DUF3024"/>
    <property type="match status" value="1"/>
</dbReference>
<gene>
    <name evidence="1" type="ORF">GEAMG1_0814</name>
</gene>
<dbReference type="InterPro" id="IPR021388">
    <property type="entry name" value="DUF3024"/>
</dbReference>
<proteinExistence type="predicted"/>
<accession>A0ABN8HCY4</accession>
<keyword evidence="2" id="KW-1185">Reference proteome</keyword>
<protein>
    <recommendedName>
        <fullName evidence="3">DUF3024 domain-containing protein</fullName>
    </recommendedName>
</protein>
<dbReference type="RefSeq" id="WP_305731546.1">
    <property type="nucleotide sequence ID" value="NZ_OW150024.1"/>
</dbReference>
<sequence>MAFSEFELKKIEKALAAFLAKRRPAPHIRPELDFGYKISGQSVELLEIRPQWDNPSIIREHPFAKATYVKTQKAWKIFWKRADLKWHGYQPDIMVPSIEKFLHVVDADEYGCFFG</sequence>
<dbReference type="EMBL" id="OW150024">
    <property type="protein sequence ID" value="CAH2030627.1"/>
    <property type="molecule type" value="Genomic_DNA"/>
</dbReference>
<evidence type="ECO:0008006" key="3">
    <source>
        <dbReference type="Google" id="ProtNLM"/>
    </source>
</evidence>
<evidence type="ECO:0000313" key="2">
    <source>
        <dbReference type="Proteomes" id="UP001295463"/>
    </source>
</evidence>
<evidence type="ECO:0000313" key="1">
    <source>
        <dbReference type="EMBL" id="CAH2030627.1"/>
    </source>
</evidence>
<dbReference type="Proteomes" id="UP001295463">
    <property type="component" value="Chromosome"/>
</dbReference>